<dbReference type="EMBL" id="AFQF01007713">
    <property type="protein sequence ID" value="EGU71755.1"/>
    <property type="molecule type" value="Genomic_DNA"/>
</dbReference>
<feature type="region of interest" description="Disordered" evidence="1">
    <location>
        <begin position="613"/>
        <end position="652"/>
    </location>
</feature>
<gene>
    <name evidence="2" type="ORF">FOXB_17736</name>
</gene>
<dbReference type="STRING" id="660025.F9GGF2"/>
<sequence length="652" mass="71467">MAPIRRGMTRGNTKNGGEGDGDGKNRDRKSVKRGNSDKVQQRPNSQNNRDKAKTNNGELARNNNSVRQADATSLMKQGDTNTAVRSRKRKRPREDFTHKNHNEPSIEVAMSDTESCIEVAMSDTKSCIEVAMSDTESCIEVAMSDTEPNNQAVFPNMKKRRVGHEPTPKQVQRRQEIASNRRYHNKNSESRSKQDTKNGESDSEMPDTENHQDNLNIGEEQGDFTFSPPTCGAGNSEDEVSSFHKPATKYKGNITALNDMEELLSLSSDTRQVETDRESGDRNTQVVGSNSEVDTDFPRRTTNNEQGISGLQDVQSGGRMDYPSCETETKKKNSATNMHTVRKGGETVTDVQVNMAISETTRNNGQRDSGLDDIESGGNIDSPSCEAESDKQNSNNDIHEMGIDGEVRSDDELQSQGKVRGDGEEDAAFFEGITNDDQRKHGLEETGVSSNKDFSTCEVEASKQNRDSNMQEVGGKGVVDTAFPEGTTKPRESRSKLDDLESGGSMDSHCGEVETGKQNNAPDMHDVRSDGEVRSDPGVDRAFPEETTNNDPGSTGLDNMDSSDSVDYPSSETGTNKQNRDTNKPEVGCDGEIGSDVEMGDDIEAYRAIFRGTTKNGQSNTEVHDMEISGSVESASLKADADRRNSDSDMHE</sequence>
<organism evidence="2">
    <name type="scientific">Fusarium oxysporum (strain Fo5176)</name>
    <name type="common">Fusarium vascular wilt</name>
    <dbReference type="NCBI Taxonomy" id="660025"/>
    <lineage>
        <taxon>Eukaryota</taxon>
        <taxon>Fungi</taxon>
        <taxon>Dikarya</taxon>
        <taxon>Ascomycota</taxon>
        <taxon>Pezizomycotina</taxon>
        <taxon>Sordariomycetes</taxon>
        <taxon>Hypocreomycetidae</taxon>
        <taxon>Hypocreales</taxon>
        <taxon>Nectriaceae</taxon>
        <taxon>Fusarium</taxon>
        <taxon>Fusarium oxysporum species complex</taxon>
    </lineage>
</organism>
<comment type="caution">
    <text evidence="2">The sequence shown here is derived from an EMBL/GenBank/DDBJ whole genome shotgun (WGS) entry which is preliminary data.</text>
</comment>
<name>F9GGF2_FUSOF</name>
<feature type="compositionally biased region" description="Basic and acidic residues" evidence="1">
    <location>
        <begin position="271"/>
        <end position="281"/>
    </location>
</feature>
<protein>
    <submittedName>
        <fullName evidence="2">Uncharacterized protein</fullName>
    </submittedName>
</protein>
<feature type="compositionally biased region" description="Basic and acidic residues" evidence="1">
    <location>
        <begin position="92"/>
        <end position="104"/>
    </location>
</feature>
<feature type="compositionally biased region" description="Basic and acidic residues" evidence="1">
    <location>
        <begin position="639"/>
        <end position="652"/>
    </location>
</feature>
<dbReference type="AlphaFoldDB" id="F9GGF2"/>
<feature type="compositionally biased region" description="Polar residues" evidence="1">
    <location>
        <begin position="300"/>
        <end position="315"/>
    </location>
</feature>
<feature type="compositionally biased region" description="Polar residues" evidence="1">
    <location>
        <begin position="349"/>
        <end position="367"/>
    </location>
</feature>
<accession>F9GGF2</accession>
<feature type="compositionally biased region" description="Polar residues" evidence="1">
    <location>
        <begin position="282"/>
        <end position="292"/>
    </location>
</feature>
<feature type="compositionally biased region" description="Basic and acidic residues" evidence="1">
    <location>
        <begin position="186"/>
        <end position="200"/>
    </location>
</feature>
<feature type="compositionally biased region" description="Basic and acidic residues" evidence="1">
    <location>
        <begin position="397"/>
        <end position="411"/>
    </location>
</feature>
<feature type="region of interest" description="Disordered" evidence="1">
    <location>
        <begin position="1"/>
        <end position="104"/>
    </location>
</feature>
<feature type="region of interest" description="Disordered" evidence="1">
    <location>
        <begin position="268"/>
        <end position="598"/>
    </location>
</feature>
<proteinExistence type="predicted"/>
<feature type="compositionally biased region" description="Basic and acidic residues" evidence="1">
    <location>
        <begin position="523"/>
        <end position="544"/>
    </location>
</feature>
<feature type="region of interest" description="Disordered" evidence="1">
    <location>
        <begin position="149"/>
        <end position="244"/>
    </location>
</feature>
<reference evidence="2" key="1">
    <citation type="journal article" date="2012" name="Mol. Plant Microbe Interact.">
        <title>A highly conserved effector in Fusarium oxysporum is required for full virulence on Arabidopsis.</title>
        <authorList>
            <person name="Thatcher L.F."/>
            <person name="Gardiner D.M."/>
            <person name="Kazan K."/>
            <person name="Manners J."/>
        </authorList>
    </citation>
    <scope>NUCLEOTIDE SEQUENCE [LARGE SCALE GENOMIC DNA]</scope>
    <source>
        <strain evidence="2">Fo5176</strain>
    </source>
</reference>
<evidence type="ECO:0000313" key="2">
    <source>
        <dbReference type="EMBL" id="EGU71755.1"/>
    </source>
</evidence>
<feature type="compositionally biased region" description="Basic and acidic residues" evidence="1">
    <location>
        <begin position="488"/>
        <end position="499"/>
    </location>
</feature>
<feature type="compositionally biased region" description="Polar residues" evidence="1">
    <location>
        <begin position="54"/>
        <end position="84"/>
    </location>
</feature>
<evidence type="ECO:0000256" key="1">
    <source>
        <dbReference type="SAM" id="MobiDB-lite"/>
    </source>
</evidence>
<feature type="compositionally biased region" description="Polar residues" evidence="1">
    <location>
        <begin position="546"/>
        <end position="577"/>
    </location>
</feature>
<feature type="non-terminal residue" evidence="2">
    <location>
        <position position="652"/>
    </location>
</feature>